<dbReference type="InterPro" id="IPR004843">
    <property type="entry name" value="Calcineurin-like_PHP"/>
</dbReference>
<dbReference type="RefSeq" id="WP_012090899.1">
    <property type="nucleotide sequence ID" value="NZ_JBHEEP010000022.1"/>
</dbReference>
<proteinExistence type="predicted"/>
<sequence>MVRVIQISDTHLGRHKAHFVENWRPLKNWLASENPKLIIHSGDISVDGADVEDDFAFCREVMVDLPAPMLVVPGNHDVGEPQSAHQPANEHRLERWNRQYGADFWAKDVGNWRLLGFDSMILSSGLAAEEAQFHWLERQMESADGRRIAWFTHQPLFINGWEDIDNGYWSVKREPRTRLQRLTQRFGVDLIASGHLHLSHDFILDGVQFVWCPSAAFAVGPHMQPPLGGEKQLGAVRYDFSETGFSFTRVHLPELKMMWIDDVVHEVYPPR</sequence>
<dbReference type="Pfam" id="PF00149">
    <property type="entry name" value="Metallophos"/>
    <property type="match status" value="1"/>
</dbReference>
<evidence type="ECO:0000313" key="4">
    <source>
        <dbReference type="Proteomes" id="UP000216363"/>
    </source>
</evidence>
<dbReference type="AlphaFoldDB" id="A0A256H0E1"/>
<evidence type="ECO:0000259" key="1">
    <source>
        <dbReference type="Pfam" id="PF00149"/>
    </source>
</evidence>
<accession>A0A256H0E1</accession>
<keyword evidence="5" id="KW-1185">Reference proteome</keyword>
<evidence type="ECO:0000313" key="3">
    <source>
        <dbReference type="EMBL" id="OYR32610.1"/>
    </source>
</evidence>
<dbReference type="InterPro" id="IPR051918">
    <property type="entry name" value="STPP_CPPED1"/>
</dbReference>
<dbReference type="PANTHER" id="PTHR43143:SF1">
    <property type="entry name" value="SERINE_THREONINE-PROTEIN PHOSPHATASE CPPED1"/>
    <property type="match status" value="1"/>
</dbReference>
<comment type="caution">
    <text evidence="3">The sequence shown here is derived from an EMBL/GenBank/DDBJ whole genome shotgun (WGS) entry which is preliminary data.</text>
</comment>
<dbReference type="PANTHER" id="PTHR43143">
    <property type="entry name" value="METALLOPHOSPHOESTERASE, CALCINEURIN SUPERFAMILY"/>
    <property type="match status" value="1"/>
</dbReference>
<reference evidence="3 4" key="1">
    <citation type="submission" date="2017-07" db="EMBL/GenBank/DDBJ databases">
        <title>Draft genome of Ochrobactrum lupini type strain LUP21.</title>
        <authorList>
            <person name="Krzyzanowska D.M."/>
            <person name="Jafra S."/>
        </authorList>
    </citation>
    <scope>NUCLEOTIDE SEQUENCE [LARGE SCALE GENOMIC DNA]</scope>
    <source>
        <strain evidence="3 4">LUP21</strain>
    </source>
</reference>
<dbReference type="Proteomes" id="UP000435957">
    <property type="component" value="Unassembled WGS sequence"/>
</dbReference>
<gene>
    <name evidence="3" type="ORF">CES86_5735</name>
    <name evidence="2" type="ORF">F9L03_22130</name>
</gene>
<protein>
    <submittedName>
        <fullName evidence="3">Calcineurin-like phosphoesterase superfamily domain protein</fullName>
    </submittedName>
    <submittedName>
        <fullName evidence="2">Metallophosphoesterase</fullName>
    </submittedName>
</protein>
<dbReference type="InterPro" id="IPR029052">
    <property type="entry name" value="Metallo-depent_PP-like"/>
</dbReference>
<dbReference type="EMBL" id="NNRN01000023">
    <property type="protein sequence ID" value="OYR32610.1"/>
    <property type="molecule type" value="Genomic_DNA"/>
</dbReference>
<dbReference type="Proteomes" id="UP000216363">
    <property type="component" value="Unassembled WGS sequence"/>
</dbReference>
<dbReference type="GO" id="GO:0016787">
    <property type="term" value="F:hydrolase activity"/>
    <property type="evidence" value="ECO:0007669"/>
    <property type="project" value="InterPro"/>
</dbReference>
<evidence type="ECO:0000313" key="5">
    <source>
        <dbReference type="Proteomes" id="UP000435957"/>
    </source>
</evidence>
<organism evidence="3 4">
    <name type="scientific">Brucella lupini</name>
    <dbReference type="NCBI Taxonomy" id="255457"/>
    <lineage>
        <taxon>Bacteria</taxon>
        <taxon>Pseudomonadati</taxon>
        <taxon>Pseudomonadota</taxon>
        <taxon>Alphaproteobacteria</taxon>
        <taxon>Hyphomicrobiales</taxon>
        <taxon>Brucellaceae</taxon>
        <taxon>Brucella/Ochrobactrum group</taxon>
        <taxon>Brucella</taxon>
    </lineage>
</organism>
<dbReference type="SUPFAM" id="SSF56300">
    <property type="entry name" value="Metallo-dependent phosphatases"/>
    <property type="match status" value="1"/>
</dbReference>
<dbReference type="Gene3D" id="3.60.21.10">
    <property type="match status" value="1"/>
</dbReference>
<reference evidence="2 5" key="2">
    <citation type="submission" date="2019-09" db="EMBL/GenBank/DDBJ databases">
        <title>Taxonomic organization of the family Brucellaceae based on a phylogenomic approach.</title>
        <authorList>
            <person name="Leclercq S."/>
            <person name="Cloeckaert A."/>
            <person name="Zygmunt M.S."/>
        </authorList>
    </citation>
    <scope>NUCLEOTIDE SEQUENCE [LARGE SCALE GENOMIC DNA]</scope>
    <source>
        <strain evidence="2 5">LUP23</strain>
    </source>
</reference>
<dbReference type="EMBL" id="WBWF01000022">
    <property type="protein sequence ID" value="KAB2701737.1"/>
    <property type="molecule type" value="Genomic_DNA"/>
</dbReference>
<evidence type="ECO:0000313" key="2">
    <source>
        <dbReference type="EMBL" id="KAB2701737.1"/>
    </source>
</evidence>
<name>A0A256H0E1_9HYPH</name>
<feature type="domain" description="Calcineurin-like phosphoesterase" evidence="1">
    <location>
        <begin position="3"/>
        <end position="197"/>
    </location>
</feature>